<dbReference type="RefSeq" id="WP_323197645.1">
    <property type="nucleotide sequence ID" value="NZ_JAYGHG010000040.1"/>
</dbReference>
<dbReference type="Pfam" id="PF01420">
    <property type="entry name" value="Methylase_S"/>
    <property type="match status" value="2"/>
</dbReference>
<evidence type="ECO:0000259" key="5">
    <source>
        <dbReference type="Pfam" id="PF01420"/>
    </source>
</evidence>
<dbReference type="Gene3D" id="3.90.220.20">
    <property type="entry name" value="DNA methylase specificity domains"/>
    <property type="match status" value="2"/>
</dbReference>
<evidence type="ECO:0000256" key="1">
    <source>
        <dbReference type="ARBA" id="ARBA00010923"/>
    </source>
</evidence>
<evidence type="ECO:0000256" key="2">
    <source>
        <dbReference type="ARBA" id="ARBA00022747"/>
    </source>
</evidence>
<evidence type="ECO:0000313" key="7">
    <source>
        <dbReference type="Proteomes" id="UP001302120"/>
    </source>
</evidence>
<accession>A0ABU5UIH0</accession>
<dbReference type="PANTHER" id="PTHR43140:SF1">
    <property type="entry name" value="TYPE I RESTRICTION ENZYME ECOKI SPECIFICITY SUBUNIT"/>
    <property type="match status" value="1"/>
</dbReference>
<dbReference type="InterPro" id="IPR000055">
    <property type="entry name" value="Restrct_endonuc_typeI_TRD"/>
</dbReference>
<keyword evidence="3" id="KW-0238">DNA-binding</keyword>
<comment type="similarity">
    <text evidence="1">Belongs to the type-I restriction system S methylase family.</text>
</comment>
<comment type="caution">
    <text evidence="6">The sequence shown here is derived from an EMBL/GenBank/DDBJ whole genome shotgun (WGS) entry which is preliminary data.</text>
</comment>
<evidence type="ECO:0000256" key="3">
    <source>
        <dbReference type="ARBA" id="ARBA00023125"/>
    </source>
</evidence>
<dbReference type="SUPFAM" id="SSF116734">
    <property type="entry name" value="DNA methylase specificity domain"/>
    <property type="match status" value="2"/>
</dbReference>
<comment type="subunit">
    <text evidence="4">The methyltransferase is composed of M and S polypeptides.</text>
</comment>
<dbReference type="EMBL" id="JAYGHG010000040">
    <property type="protein sequence ID" value="MEA5583346.1"/>
    <property type="molecule type" value="Genomic_DNA"/>
</dbReference>
<protein>
    <submittedName>
        <fullName evidence="6">Restriction endonuclease subunit S</fullName>
    </submittedName>
</protein>
<keyword evidence="6" id="KW-0378">Hydrolase</keyword>
<dbReference type="Proteomes" id="UP001302120">
    <property type="component" value="Unassembled WGS sequence"/>
</dbReference>
<name>A0ABU5UIH0_9CYAN</name>
<dbReference type="GO" id="GO:0004519">
    <property type="term" value="F:endonuclease activity"/>
    <property type="evidence" value="ECO:0007669"/>
    <property type="project" value="UniProtKB-KW"/>
</dbReference>
<proteinExistence type="inferred from homology"/>
<evidence type="ECO:0000313" key="6">
    <source>
        <dbReference type="EMBL" id="MEA5583346.1"/>
    </source>
</evidence>
<feature type="domain" description="Type I restriction modification DNA specificity" evidence="5">
    <location>
        <begin position="178"/>
        <end position="358"/>
    </location>
</feature>
<keyword evidence="6" id="KW-0540">Nuclease</keyword>
<keyword evidence="7" id="KW-1185">Reference proteome</keyword>
<keyword evidence="2" id="KW-0680">Restriction system</keyword>
<dbReference type="PANTHER" id="PTHR43140">
    <property type="entry name" value="TYPE-1 RESTRICTION ENZYME ECOKI SPECIFICITY PROTEIN"/>
    <property type="match status" value="1"/>
</dbReference>
<gene>
    <name evidence="6" type="ORF">VB620_18615</name>
</gene>
<dbReference type="InterPro" id="IPR044946">
    <property type="entry name" value="Restrct_endonuc_typeI_TRD_sf"/>
</dbReference>
<feature type="domain" description="Type I restriction modification DNA specificity" evidence="5">
    <location>
        <begin position="4"/>
        <end position="145"/>
    </location>
</feature>
<organism evidence="6 7">
    <name type="scientific">Nodularia harveyana UHCC-0300</name>
    <dbReference type="NCBI Taxonomy" id="2974287"/>
    <lineage>
        <taxon>Bacteria</taxon>
        <taxon>Bacillati</taxon>
        <taxon>Cyanobacteriota</taxon>
        <taxon>Cyanophyceae</taxon>
        <taxon>Nostocales</taxon>
        <taxon>Nodulariaceae</taxon>
        <taxon>Nodularia</taxon>
    </lineage>
</organism>
<dbReference type="CDD" id="cd17267">
    <property type="entry name" value="RMtype1_S_EcoAO83I-TRD1-CR1_like"/>
    <property type="match status" value="1"/>
</dbReference>
<evidence type="ECO:0000256" key="4">
    <source>
        <dbReference type="ARBA" id="ARBA00038652"/>
    </source>
</evidence>
<sequence length="427" mass="48332">MTISGWVEKELGEVCTLQRGFDLPKNQREKGNYPLISSSGCIDSHTEAKSFAPGVVTGRSGSIGSVFFITEDFWPLNTTLYVKDFHGNDPRFIFYLLNKFDLKRFASGVGVPTLNRNSVHSELVIIPSSIIEQKRIVEILDEAFEGIDRAIANSEKNLTNARELFESYLNGIFTQKGDGWINKKLGDVCDFLNGFAFKSTDTVNSSDVQLIRMGNLYQNILDLERKPVFYPNEFRELYAKYIVSEGDLIMSLTGTVDKEDYGYTVEVPKTTNILLLNQRIVKFINIDTSYLDKKFFLHLLRTKYFLNALYNSSRGVRQANLSSLSMKEIQIILPPVEVQKFLVSEFRALETETQRLENIYRQKIAALKELKQSILQKAFTGELTVGLTSTYFDCAQYKSLSTSRSPTTADTATIAKEEKAAYSTSGY</sequence>
<dbReference type="InterPro" id="IPR051212">
    <property type="entry name" value="Type-I_RE_S_subunit"/>
</dbReference>
<dbReference type="CDD" id="cd17278">
    <property type="entry name" value="RMtype1_S_LdeBORF1052P-TRD2-CR2"/>
    <property type="match status" value="1"/>
</dbReference>
<reference evidence="6 7" key="1">
    <citation type="submission" date="2023-12" db="EMBL/GenBank/DDBJ databases">
        <title>Baltic Sea Cyanobacteria.</title>
        <authorList>
            <person name="Delbaje E."/>
            <person name="Fewer D.P."/>
            <person name="Shishido T.K."/>
        </authorList>
    </citation>
    <scope>NUCLEOTIDE SEQUENCE [LARGE SCALE GENOMIC DNA]</scope>
    <source>
        <strain evidence="6 7">UHCC-0300</strain>
    </source>
</reference>
<keyword evidence="6" id="KW-0255">Endonuclease</keyword>